<name>A0ABD0TUT2_DENTH</name>
<sequence length="212" mass="24203">MVTITAKTRKEKSEIGRVYTCLRKLNGELVARREEARLRRDRAWFDGSWEVDRDGLGREQVGWASHVQASRSGRSQAWSRRLTESSEVRMHEVRVEQGLRGVGAMIPARDCWSGLHRTSWAKIETKSGLIRVDPSQHGFDWVLVSQFDKIGLESMILYCLDSLFGHPLEVDNATVIGSRPSIARVMVELNITKQYCNNISLGPENMVMFKRL</sequence>
<gene>
    <name evidence="1" type="ORF">M5K25_027816</name>
</gene>
<dbReference type="Proteomes" id="UP001552299">
    <property type="component" value="Unassembled WGS sequence"/>
</dbReference>
<reference evidence="1 2" key="1">
    <citation type="journal article" date="2024" name="Plant Biotechnol. J.">
        <title>Dendrobium thyrsiflorum genome and its molecular insights into genes involved in important horticultural traits.</title>
        <authorList>
            <person name="Chen B."/>
            <person name="Wang J.Y."/>
            <person name="Zheng P.J."/>
            <person name="Li K.L."/>
            <person name="Liang Y.M."/>
            <person name="Chen X.F."/>
            <person name="Zhang C."/>
            <person name="Zhao X."/>
            <person name="He X."/>
            <person name="Zhang G.Q."/>
            <person name="Liu Z.J."/>
            <person name="Xu Q."/>
        </authorList>
    </citation>
    <scope>NUCLEOTIDE SEQUENCE [LARGE SCALE GENOMIC DNA]</scope>
    <source>
        <strain evidence="1">GZMU011</strain>
    </source>
</reference>
<comment type="caution">
    <text evidence="1">The sequence shown here is derived from an EMBL/GenBank/DDBJ whole genome shotgun (WGS) entry which is preliminary data.</text>
</comment>
<accession>A0ABD0TUT2</accession>
<keyword evidence="2" id="KW-1185">Reference proteome</keyword>
<proteinExistence type="predicted"/>
<protein>
    <submittedName>
        <fullName evidence="1">Uncharacterized protein</fullName>
    </submittedName>
</protein>
<dbReference type="EMBL" id="JANQDX010000020">
    <property type="protein sequence ID" value="KAL0903436.1"/>
    <property type="molecule type" value="Genomic_DNA"/>
</dbReference>
<organism evidence="1 2">
    <name type="scientific">Dendrobium thyrsiflorum</name>
    <name type="common">Pinecone-like raceme dendrobium</name>
    <name type="synonym">Orchid</name>
    <dbReference type="NCBI Taxonomy" id="117978"/>
    <lineage>
        <taxon>Eukaryota</taxon>
        <taxon>Viridiplantae</taxon>
        <taxon>Streptophyta</taxon>
        <taxon>Embryophyta</taxon>
        <taxon>Tracheophyta</taxon>
        <taxon>Spermatophyta</taxon>
        <taxon>Magnoliopsida</taxon>
        <taxon>Liliopsida</taxon>
        <taxon>Asparagales</taxon>
        <taxon>Orchidaceae</taxon>
        <taxon>Epidendroideae</taxon>
        <taxon>Malaxideae</taxon>
        <taxon>Dendrobiinae</taxon>
        <taxon>Dendrobium</taxon>
    </lineage>
</organism>
<evidence type="ECO:0000313" key="1">
    <source>
        <dbReference type="EMBL" id="KAL0903436.1"/>
    </source>
</evidence>
<evidence type="ECO:0000313" key="2">
    <source>
        <dbReference type="Proteomes" id="UP001552299"/>
    </source>
</evidence>
<dbReference type="AlphaFoldDB" id="A0ABD0TUT2"/>